<proteinExistence type="predicted"/>
<protein>
    <submittedName>
        <fullName evidence="2">SpoIIE family protein phosphatase</fullName>
    </submittedName>
</protein>
<evidence type="ECO:0000313" key="3">
    <source>
        <dbReference type="Proteomes" id="UP000472320"/>
    </source>
</evidence>
<feature type="domain" description="PPM-type phosphatase" evidence="1">
    <location>
        <begin position="9"/>
        <end position="256"/>
    </location>
</feature>
<sequence>MADMPQRIALNVAEVSSVGGRASNQDAIGRAERGELACFVISDGAGGHEGGEVAAQTVVQSVLSNFGERPAFSADATPAMVAEAAIAVARSKRARPSLQGMSATVALALVDRAGAQATWAHMGDTRIYLFRAGRLLQATRDHSMVQQMIDAGLAAGADPRSHPKRNVLYAAIGTENEVPPSVQPPLALRAGDAILICTDGLWEWVAEPQMELLLAKAGSAQEWLAAICALADERAGLVHKARDNYSAQAIFIGDAS</sequence>
<dbReference type="InterPro" id="IPR001932">
    <property type="entry name" value="PPM-type_phosphatase-like_dom"/>
</dbReference>
<evidence type="ECO:0000259" key="1">
    <source>
        <dbReference type="PROSITE" id="PS51746"/>
    </source>
</evidence>
<dbReference type="Gene3D" id="3.60.40.10">
    <property type="entry name" value="PPM-type phosphatase domain"/>
    <property type="match status" value="1"/>
</dbReference>
<keyword evidence="3" id="KW-1185">Reference proteome</keyword>
<comment type="caution">
    <text evidence="2">The sequence shown here is derived from an EMBL/GenBank/DDBJ whole genome shotgun (WGS) entry which is preliminary data.</text>
</comment>
<dbReference type="CDD" id="cd00143">
    <property type="entry name" value="PP2Cc"/>
    <property type="match status" value="1"/>
</dbReference>
<dbReference type="OrthoDB" id="9801841at2"/>
<dbReference type="RefSeq" id="WP_155455496.1">
    <property type="nucleotide sequence ID" value="NZ_WNKX01000014.1"/>
</dbReference>
<dbReference type="AlphaFoldDB" id="A0A6L6QLJ0"/>
<dbReference type="SUPFAM" id="SSF81606">
    <property type="entry name" value="PP2C-like"/>
    <property type="match status" value="1"/>
</dbReference>
<dbReference type="Proteomes" id="UP000472320">
    <property type="component" value="Unassembled WGS sequence"/>
</dbReference>
<dbReference type="SMART" id="SM00332">
    <property type="entry name" value="PP2Cc"/>
    <property type="match status" value="1"/>
</dbReference>
<dbReference type="Pfam" id="PF13672">
    <property type="entry name" value="PP2C_2"/>
    <property type="match status" value="1"/>
</dbReference>
<organism evidence="2 3">
    <name type="scientific">Massilia eburnea</name>
    <dbReference type="NCBI Taxonomy" id="1776165"/>
    <lineage>
        <taxon>Bacteria</taxon>
        <taxon>Pseudomonadati</taxon>
        <taxon>Pseudomonadota</taxon>
        <taxon>Betaproteobacteria</taxon>
        <taxon>Burkholderiales</taxon>
        <taxon>Oxalobacteraceae</taxon>
        <taxon>Telluria group</taxon>
        <taxon>Massilia</taxon>
    </lineage>
</organism>
<dbReference type="PROSITE" id="PS51746">
    <property type="entry name" value="PPM_2"/>
    <property type="match status" value="1"/>
</dbReference>
<dbReference type="EMBL" id="WNKX01000014">
    <property type="protein sequence ID" value="MTW12566.1"/>
    <property type="molecule type" value="Genomic_DNA"/>
</dbReference>
<gene>
    <name evidence="2" type="ORF">GM658_18310</name>
</gene>
<dbReference type="SMART" id="SM00331">
    <property type="entry name" value="PP2C_SIG"/>
    <property type="match status" value="1"/>
</dbReference>
<name>A0A6L6QLJ0_9BURK</name>
<dbReference type="InterPro" id="IPR036457">
    <property type="entry name" value="PPM-type-like_dom_sf"/>
</dbReference>
<reference evidence="2 3" key="1">
    <citation type="submission" date="2019-11" db="EMBL/GenBank/DDBJ databases">
        <title>Type strains purchased from KCTC, JCM and DSMZ.</title>
        <authorList>
            <person name="Lu H."/>
        </authorList>
    </citation>
    <scope>NUCLEOTIDE SEQUENCE [LARGE SCALE GENOMIC DNA]</scope>
    <source>
        <strain evidence="2 3">JCM 31587</strain>
    </source>
</reference>
<evidence type="ECO:0000313" key="2">
    <source>
        <dbReference type="EMBL" id="MTW12566.1"/>
    </source>
</evidence>
<accession>A0A6L6QLJ0</accession>